<proteinExistence type="predicted"/>
<feature type="region of interest" description="Disordered" evidence="1">
    <location>
        <begin position="463"/>
        <end position="487"/>
    </location>
</feature>
<evidence type="ECO:0000313" key="3">
    <source>
        <dbReference type="EMBL" id="KAF4476783.1"/>
    </source>
</evidence>
<keyword evidence="4" id="KW-1185">Reference proteome</keyword>
<name>A0A7J6IKW4_COLFN</name>
<dbReference type="Pfam" id="PF01266">
    <property type="entry name" value="DAO"/>
    <property type="match status" value="1"/>
</dbReference>
<evidence type="ECO:0000313" key="4">
    <source>
        <dbReference type="Proteomes" id="UP000011096"/>
    </source>
</evidence>
<evidence type="ECO:0000256" key="1">
    <source>
        <dbReference type="SAM" id="MobiDB-lite"/>
    </source>
</evidence>
<dbReference type="Proteomes" id="UP000011096">
    <property type="component" value="Unassembled WGS sequence"/>
</dbReference>
<dbReference type="PANTHER" id="PTHR13847">
    <property type="entry name" value="SARCOSINE DEHYDROGENASE-RELATED"/>
    <property type="match status" value="1"/>
</dbReference>
<comment type="caution">
    <text evidence="3">The sequence shown here is derived from an EMBL/GenBank/DDBJ whole genome shotgun (WGS) entry which is preliminary data.</text>
</comment>
<dbReference type="EMBL" id="ANPB02000009">
    <property type="protein sequence ID" value="KAF4476783.1"/>
    <property type="molecule type" value="Genomic_DNA"/>
</dbReference>
<dbReference type="InParanoid" id="A0A7J6IKW4"/>
<evidence type="ECO:0000259" key="2">
    <source>
        <dbReference type="Pfam" id="PF01266"/>
    </source>
</evidence>
<dbReference type="GO" id="GO:0005737">
    <property type="term" value="C:cytoplasm"/>
    <property type="evidence" value="ECO:0007669"/>
    <property type="project" value="TreeGrafter"/>
</dbReference>
<gene>
    <name evidence="3" type="primary">ordL-0</name>
    <name evidence="3" type="ORF">CGGC5_v014894</name>
</gene>
<dbReference type="RefSeq" id="XP_031883315.1">
    <property type="nucleotide sequence ID" value="XM_032019529.1"/>
</dbReference>
<sequence length="487" mass="52550">MDSRARLPVSLPVPNPTPSYWHNPPSPLSTHTSGALLSHTDTLIIGSGITGAAIANFLLSAPSPPEITMLEARTVTSGATGRNGGHTKAASYRSFLHHVAVLGLDQACLIARMELANIRAVHAFAADLNDTESRPCQTVDAIYDPEQWEAAKVAVDAMRRAMPDEDTSRYEFYDVEEMKGRFHVDGEGLCGGVGYEAGSISAYRFTTGVLEMCVAKGMKLFTNTPATSLQKQDITKDGHRWTVETPKGTITAKKVILATNGYTASLHKPFQGAIVPLRGQITAHRSGCNMPRAGLPTTYSFIYEGGYEYMIPRPPSAPSPFAGDIVIGGGLARLPDEGLEEYGVTDDACLNPAVSAYLHDTTPRYFGAASWGADDPEGRARAEWTGIMGFTPDGFPFVGRVPDEDELWVCAAFQGHGMVMCWMCAKALALMVQGKNNNDEDDSLASWFPAAIRITPQRLAERFQSRPSHTTKTTMAAEQPALPGGHE</sequence>
<reference evidence="3 4" key="2">
    <citation type="submission" date="2020-04" db="EMBL/GenBank/DDBJ databases">
        <title>Genome sequencing and assembly of multiple isolates from the Colletotrichum gloeosporioides species complex.</title>
        <authorList>
            <person name="Gan P."/>
            <person name="Shirasu K."/>
        </authorList>
    </citation>
    <scope>NUCLEOTIDE SEQUENCE [LARGE SCALE GENOMIC DNA]</scope>
    <source>
        <strain evidence="3 4">Nara gc5</strain>
    </source>
</reference>
<dbReference type="InterPro" id="IPR036188">
    <property type="entry name" value="FAD/NAD-bd_sf"/>
</dbReference>
<feature type="region of interest" description="Disordered" evidence="1">
    <location>
        <begin position="1"/>
        <end position="26"/>
    </location>
</feature>
<reference evidence="3 4" key="1">
    <citation type="submission" date="2012-08" db="EMBL/GenBank/DDBJ databases">
        <authorList>
            <person name="Gan P.H.P."/>
            <person name="Ikeda K."/>
            <person name="Irieda H."/>
            <person name="Narusaka M."/>
            <person name="O'Connell R.J."/>
            <person name="Narusaka Y."/>
            <person name="Takano Y."/>
            <person name="Kubo Y."/>
            <person name="Shirasu K."/>
        </authorList>
    </citation>
    <scope>NUCLEOTIDE SEQUENCE [LARGE SCALE GENOMIC DNA]</scope>
    <source>
        <strain evidence="3 4">Nara gc5</strain>
    </source>
</reference>
<dbReference type="GeneID" id="43603754"/>
<dbReference type="PANTHER" id="PTHR13847:SF284">
    <property type="entry name" value="FAD DEPENDENT OXIDOREDUCTASE DOMAIN-CONTAINING PROTEIN"/>
    <property type="match status" value="1"/>
</dbReference>
<feature type="compositionally biased region" description="Polar residues" evidence="1">
    <location>
        <begin position="465"/>
        <end position="476"/>
    </location>
</feature>
<dbReference type="Gene3D" id="3.30.9.10">
    <property type="entry name" value="D-Amino Acid Oxidase, subunit A, domain 2"/>
    <property type="match status" value="1"/>
</dbReference>
<dbReference type="SUPFAM" id="SSF51905">
    <property type="entry name" value="FAD/NAD(P)-binding domain"/>
    <property type="match status" value="1"/>
</dbReference>
<accession>A0A7J6IKW4</accession>
<organism evidence="3 4">
    <name type="scientific">Colletotrichum fructicola (strain Nara gc5)</name>
    <name type="common">Anthracnose fungus</name>
    <name type="synonym">Colletotrichum gloeosporioides (strain Nara gc5)</name>
    <dbReference type="NCBI Taxonomy" id="1213859"/>
    <lineage>
        <taxon>Eukaryota</taxon>
        <taxon>Fungi</taxon>
        <taxon>Dikarya</taxon>
        <taxon>Ascomycota</taxon>
        <taxon>Pezizomycotina</taxon>
        <taxon>Sordariomycetes</taxon>
        <taxon>Hypocreomycetidae</taxon>
        <taxon>Glomerellales</taxon>
        <taxon>Glomerellaceae</taxon>
        <taxon>Colletotrichum</taxon>
        <taxon>Colletotrichum gloeosporioides species complex</taxon>
    </lineage>
</organism>
<dbReference type="OrthoDB" id="429143at2759"/>
<feature type="domain" description="FAD dependent oxidoreductase" evidence="2">
    <location>
        <begin position="41"/>
        <end position="429"/>
    </location>
</feature>
<dbReference type="InterPro" id="IPR006076">
    <property type="entry name" value="FAD-dep_OxRdtase"/>
</dbReference>
<dbReference type="Gene3D" id="3.50.50.60">
    <property type="entry name" value="FAD/NAD(P)-binding domain"/>
    <property type="match status" value="1"/>
</dbReference>
<dbReference type="AlphaFoldDB" id="A0A7J6IKW4"/>
<protein>
    <submittedName>
        <fullName evidence="3">Putative oxidoreductase OrdL</fullName>
    </submittedName>
</protein>